<reference evidence="9" key="1">
    <citation type="submission" date="2021-07" db="EMBL/GenBank/DDBJ databases">
        <authorList>
            <person name="Durling M."/>
        </authorList>
    </citation>
    <scope>NUCLEOTIDE SEQUENCE</scope>
</reference>
<evidence type="ECO:0000256" key="2">
    <source>
        <dbReference type="ARBA" id="ARBA00022475"/>
    </source>
</evidence>
<dbReference type="EMBL" id="CAJVRM010000285">
    <property type="protein sequence ID" value="CAG8978892.1"/>
    <property type="molecule type" value="Genomic_DNA"/>
</dbReference>
<evidence type="ECO:0000313" key="9">
    <source>
        <dbReference type="EMBL" id="CAG8978892.1"/>
    </source>
</evidence>
<dbReference type="CDD" id="cd21176">
    <property type="entry name" value="LPMO_auxiliary-like"/>
    <property type="match status" value="1"/>
</dbReference>
<evidence type="ECO:0000256" key="3">
    <source>
        <dbReference type="ARBA" id="ARBA00022622"/>
    </source>
</evidence>
<organism evidence="9 10">
    <name type="scientific">Hymenoscyphus albidus</name>
    <dbReference type="NCBI Taxonomy" id="595503"/>
    <lineage>
        <taxon>Eukaryota</taxon>
        <taxon>Fungi</taxon>
        <taxon>Dikarya</taxon>
        <taxon>Ascomycota</taxon>
        <taxon>Pezizomycotina</taxon>
        <taxon>Leotiomycetes</taxon>
        <taxon>Helotiales</taxon>
        <taxon>Helotiaceae</taxon>
        <taxon>Hymenoscyphus</taxon>
    </lineage>
</organism>
<keyword evidence="10" id="KW-1185">Reference proteome</keyword>
<keyword evidence="5" id="KW-0472">Membrane</keyword>
<keyword evidence="6" id="KW-0325">Glycoprotein</keyword>
<dbReference type="AlphaFoldDB" id="A0A9N9LUQ9"/>
<keyword evidence="2" id="KW-1003">Cell membrane</keyword>
<protein>
    <recommendedName>
        <fullName evidence="8">Copper acquisition factor BIM1-like domain-containing protein</fullName>
    </recommendedName>
</protein>
<dbReference type="InterPro" id="IPR046936">
    <property type="entry name" value="BIM1-like"/>
</dbReference>
<evidence type="ECO:0000313" key="10">
    <source>
        <dbReference type="Proteomes" id="UP000701801"/>
    </source>
</evidence>
<comment type="subcellular location">
    <subcellularLocation>
        <location evidence="1">Cell membrane</location>
        <topology evidence="1">Lipid-anchor</topology>
        <topology evidence="1">GPI-anchor</topology>
    </subcellularLocation>
</comment>
<dbReference type="GO" id="GO:0005886">
    <property type="term" value="C:plasma membrane"/>
    <property type="evidence" value="ECO:0007669"/>
    <property type="project" value="UniProtKB-SubCell"/>
</dbReference>
<dbReference type="PANTHER" id="PTHR34992">
    <property type="entry name" value="HYPHAL ANASTAMOSIS-7 PROTEIN"/>
    <property type="match status" value="1"/>
</dbReference>
<keyword evidence="7" id="KW-0449">Lipoprotein</keyword>
<accession>A0A9N9LUQ9</accession>
<evidence type="ECO:0000256" key="4">
    <source>
        <dbReference type="ARBA" id="ARBA00022729"/>
    </source>
</evidence>
<keyword evidence="4" id="KW-0732">Signal</keyword>
<evidence type="ECO:0000256" key="1">
    <source>
        <dbReference type="ARBA" id="ARBA00004609"/>
    </source>
</evidence>
<dbReference type="PANTHER" id="PTHR34992:SF2">
    <property type="entry name" value="COPPER ACQUISITION FACTOR BIM1-LIKE DOMAIN-CONTAINING PROTEIN"/>
    <property type="match status" value="1"/>
</dbReference>
<dbReference type="GO" id="GO:0098552">
    <property type="term" value="C:side of membrane"/>
    <property type="evidence" value="ECO:0007669"/>
    <property type="project" value="UniProtKB-KW"/>
</dbReference>
<dbReference type="InterPro" id="IPR046530">
    <property type="entry name" value="BIM1-like_dom"/>
</dbReference>
<gene>
    <name evidence="9" type="ORF">HYALB_00005229</name>
</gene>
<evidence type="ECO:0000256" key="6">
    <source>
        <dbReference type="ARBA" id="ARBA00023180"/>
    </source>
</evidence>
<evidence type="ECO:0000256" key="7">
    <source>
        <dbReference type="ARBA" id="ARBA00023288"/>
    </source>
</evidence>
<sequence>MVLREFLGANISQTPSTPRTLWPLNGGAISVDLHHPWTYLSINLGLGGSNPDFNISLTPELLYVTGNGTYCLPLVKLPLNLVVVDGQEASVQVFTSDDSGQALYNCADITFARDAMAPAPEVCVNGTGVTGVILRQCLQFSAGCSEEF</sequence>
<dbReference type="Pfam" id="PF20238">
    <property type="entry name" value="BIM1-like_dom"/>
    <property type="match status" value="1"/>
</dbReference>
<keyword evidence="3" id="KW-0336">GPI-anchor</keyword>
<dbReference type="OrthoDB" id="5333578at2759"/>
<proteinExistence type="predicted"/>
<dbReference type="Proteomes" id="UP000701801">
    <property type="component" value="Unassembled WGS sequence"/>
</dbReference>
<name>A0A9N9LUQ9_9HELO</name>
<feature type="domain" description="Copper acquisition factor BIM1-like" evidence="8">
    <location>
        <begin position="14"/>
        <end position="128"/>
    </location>
</feature>
<comment type="caution">
    <text evidence="9">The sequence shown here is derived from an EMBL/GenBank/DDBJ whole genome shotgun (WGS) entry which is preliminary data.</text>
</comment>
<evidence type="ECO:0000256" key="5">
    <source>
        <dbReference type="ARBA" id="ARBA00023136"/>
    </source>
</evidence>
<evidence type="ECO:0000259" key="8">
    <source>
        <dbReference type="Pfam" id="PF20238"/>
    </source>
</evidence>